<evidence type="ECO:0000256" key="2">
    <source>
        <dbReference type="ARBA" id="ARBA00010271"/>
    </source>
</evidence>
<dbReference type="STRING" id="105231.A0A1Y1I9M4"/>
<dbReference type="InterPro" id="IPR004263">
    <property type="entry name" value="Exostosin"/>
</dbReference>
<evidence type="ECO:0000313" key="9">
    <source>
        <dbReference type="Proteomes" id="UP000054558"/>
    </source>
</evidence>
<protein>
    <submittedName>
        <fullName evidence="8">Exostosin family protein</fullName>
    </submittedName>
</protein>
<accession>A0A1Y1I9M4</accession>
<dbReference type="OMA" id="YFVECVP"/>
<reference evidence="8 9" key="1">
    <citation type="journal article" date="2014" name="Nat. Commun.">
        <title>Klebsormidium flaccidum genome reveals primary factors for plant terrestrial adaptation.</title>
        <authorList>
            <person name="Hori K."/>
            <person name="Maruyama F."/>
            <person name="Fujisawa T."/>
            <person name="Togashi T."/>
            <person name="Yamamoto N."/>
            <person name="Seo M."/>
            <person name="Sato S."/>
            <person name="Yamada T."/>
            <person name="Mori H."/>
            <person name="Tajima N."/>
            <person name="Moriyama T."/>
            <person name="Ikeuchi M."/>
            <person name="Watanabe M."/>
            <person name="Wada H."/>
            <person name="Kobayashi K."/>
            <person name="Saito M."/>
            <person name="Masuda T."/>
            <person name="Sasaki-Sekimoto Y."/>
            <person name="Mashiguchi K."/>
            <person name="Awai K."/>
            <person name="Shimojima M."/>
            <person name="Masuda S."/>
            <person name="Iwai M."/>
            <person name="Nobusawa T."/>
            <person name="Narise T."/>
            <person name="Kondo S."/>
            <person name="Saito H."/>
            <person name="Sato R."/>
            <person name="Murakawa M."/>
            <person name="Ihara Y."/>
            <person name="Oshima-Yamada Y."/>
            <person name="Ohtaka K."/>
            <person name="Satoh M."/>
            <person name="Sonobe K."/>
            <person name="Ishii M."/>
            <person name="Ohtani R."/>
            <person name="Kanamori-Sato M."/>
            <person name="Honoki R."/>
            <person name="Miyazaki D."/>
            <person name="Mochizuki H."/>
            <person name="Umetsu J."/>
            <person name="Higashi K."/>
            <person name="Shibata D."/>
            <person name="Kamiya Y."/>
            <person name="Sato N."/>
            <person name="Nakamura Y."/>
            <person name="Tabata S."/>
            <person name="Ida S."/>
            <person name="Kurokawa K."/>
            <person name="Ohta H."/>
        </authorList>
    </citation>
    <scope>NUCLEOTIDE SEQUENCE [LARGE SCALE GENOMIC DNA]</scope>
    <source>
        <strain evidence="8 9">NIES-2285</strain>
    </source>
</reference>
<dbReference type="OrthoDB" id="1924787at2759"/>
<feature type="region of interest" description="Disordered" evidence="5">
    <location>
        <begin position="105"/>
        <end position="125"/>
    </location>
</feature>
<name>A0A1Y1I9M4_KLENI</name>
<comment type="similarity">
    <text evidence="2">Belongs to the glycosyltransferase 47 family.</text>
</comment>
<sequence>MENSKGCGSSTVWLSICLLLIASAAIVATYGYATVQVLKDSIPHSSLEATLSSLRSQLVRFDSHLAESEAGNPSYAERRKELLLEIQELRLELEARAELLGSNSSCRRSGRAQNTQGLGSPSSFEQSNEWCEIDAHESALRKPHPPELHLPKVFVYNLPSTFNRDMARKFSRCSTDQYGTEVWFHEAFLQSSARTTDPEEADFFFVPIYGECFLWFWEMHKKEGRQKSFDYTNQLFKVALNIVRKEHPYWNRTEGRDHIFSFPGARGPTIFSDWRTHIGKSIFLTPEGDRTIDYFNTWKDIVIPGMESDPVFYLPSSRAAISKEKDLLAYFRGTIDHWEGNAYSKGIRPRIRDLLQNETDIIFKQASSDCDRECYHREMSRANFCLCPLGWTPWTLRFYQAVMTRCIPVVVADDIEFPWENEIDYSRFAIKVPEAKIDTLVELMRGMPEEERELRRLEMDKVWLKYTYQRPPREGDAFHMLLRELARKTRRFKHSSQYTWT</sequence>
<evidence type="ECO:0000256" key="1">
    <source>
        <dbReference type="ARBA" id="ARBA00004323"/>
    </source>
</evidence>
<keyword evidence="6" id="KW-0472">Membrane</keyword>
<keyword evidence="6" id="KW-1133">Transmembrane helix</keyword>
<keyword evidence="3" id="KW-0735">Signal-anchor</keyword>
<evidence type="ECO:0000259" key="7">
    <source>
        <dbReference type="Pfam" id="PF03016"/>
    </source>
</evidence>
<keyword evidence="9" id="KW-1185">Reference proteome</keyword>
<evidence type="ECO:0000313" key="8">
    <source>
        <dbReference type="EMBL" id="GAQ87674.1"/>
    </source>
</evidence>
<dbReference type="Proteomes" id="UP000054558">
    <property type="component" value="Unassembled WGS sequence"/>
</dbReference>
<dbReference type="PANTHER" id="PTHR11062:SF281">
    <property type="entry name" value="EXOSTOSIN-LIKE 2"/>
    <property type="match status" value="1"/>
</dbReference>
<keyword evidence="6" id="KW-0812">Transmembrane</keyword>
<organism evidence="8 9">
    <name type="scientific">Klebsormidium nitens</name>
    <name type="common">Green alga</name>
    <name type="synonym">Ulothrix nitens</name>
    <dbReference type="NCBI Taxonomy" id="105231"/>
    <lineage>
        <taxon>Eukaryota</taxon>
        <taxon>Viridiplantae</taxon>
        <taxon>Streptophyta</taxon>
        <taxon>Klebsormidiophyceae</taxon>
        <taxon>Klebsormidiales</taxon>
        <taxon>Klebsormidiaceae</taxon>
        <taxon>Klebsormidium</taxon>
    </lineage>
</organism>
<dbReference type="GO" id="GO:0000139">
    <property type="term" value="C:Golgi membrane"/>
    <property type="evidence" value="ECO:0007669"/>
    <property type="project" value="UniProtKB-SubCell"/>
</dbReference>
<gene>
    <name evidence="8" type="ORF">KFL_003690050</name>
</gene>
<proteinExistence type="inferred from homology"/>
<dbReference type="GO" id="GO:0016757">
    <property type="term" value="F:glycosyltransferase activity"/>
    <property type="evidence" value="ECO:0007669"/>
    <property type="project" value="InterPro"/>
</dbReference>
<dbReference type="Pfam" id="PF03016">
    <property type="entry name" value="Exostosin_GT47"/>
    <property type="match status" value="1"/>
</dbReference>
<evidence type="ECO:0000256" key="6">
    <source>
        <dbReference type="SAM" id="Phobius"/>
    </source>
</evidence>
<feature type="transmembrane region" description="Helical" evidence="6">
    <location>
        <begin position="12"/>
        <end position="33"/>
    </location>
</feature>
<keyword evidence="4" id="KW-0333">Golgi apparatus</keyword>
<dbReference type="EMBL" id="DF237318">
    <property type="protein sequence ID" value="GAQ87674.1"/>
    <property type="molecule type" value="Genomic_DNA"/>
</dbReference>
<comment type="subcellular location">
    <subcellularLocation>
        <location evidence="1">Golgi apparatus membrane</location>
        <topology evidence="1">Single-pass type II membrane protein</topology>
    </subcellularLocation>
</comment>
<evidence type="ECO:0000256" key="5">
    <source>
        <dbReference type="SAM" id="MobiDB-lite"/>
    </source>
</evidence>
<feature type="domain" description="Exostosin GT47" evidence="7">
    <location>
        <begin position="151"/>
        <end position="445"/>
    </location>
</feature>
<dbReference type="AlphaFoldDB" id="A0A1Y1I9M4"/>
<dbReference type="InterPro" id="IPR040911">
    <property type="entry name" value="Exostosin_GT47"/>
</dbReference>
<dbReference type="PANTHER" id="PTHR11062">
    <property type="entry name" value="EXOSTOSIN HEPARAN SULFATE GLYCOSYLTRANSFERASE -RELATED"/>
    <property type="match status" value="1"/>
</dbReference>
<evidence type="ECO:0000256" key="4">
    <source>
        <dbReference type="ARBA" id="ARBA00023034"/>
    </source>
</evidence>
<evidence type="ECO:0000256" key="3">
    <source>
        <dbReference type="ARBA" id="ARBA00022968"/>
    </source>
</evidence>